<accession>A5IXG0</accession>
<reference evidence="2" key="1">
    <citation type="journal article" date="2007" name="PLoS Genet.">
        <title>Being pathogenic, plastic, and sexual while living with a nearly minimal bacterial genome.</title>
        <authorList>
            <person name="Sirand-Pugnet P."/>
            <person name="Lartigue C."/>
            <person name="Marenda M."/>
            <person name="Jacob D."/>
            <person name="Barre A."/>
            <person name="Barbe V."/>
            <person name="Schenowitz C."/>
            <person name="Mangenot S."/>
            <person name="Couloux A."/>
            <person name="Segurens B."/>
            <person name="de Daruvar A."/>
            <person name="Blanchard A."/>
            <person name="Citti C."/>
        </authorList>
    </citation>
    <scope>NUCLEOTIDE SEQUENCE [LARGE SCALE GENOMIC DNA]</scope>
    <source>
        <strain evidence="2">PG2</strain>
    </source>
</reference>
<dbReference type="EMBL" id="CU179680">
    <property type="protein sequence ID" value="CAL58719.1"/>
    <property type="molecule type" value="Genomic_DNA"/>
</dbReference>
<evidence type="ECO:0000313" key="2">
    <source>
        <dbReference type="Proteomes" id="UP000007065"/>
    </source>
</evidence>
<dbReference type="HOGENOM" id="CLU_1756812_0_0_14"/>
<name>A5IXG0_MYCAP</name>
<sequence length="148" mass="16983">MEQLKAYVGEKIAKYVSLSHNEKSNNSIAKDNSNKQFEIKLTGENILLHFGDIKDSVPTIYRKQKETDKVYVLYDNNLIVDSDDKILVTQLGYYKHSDGQTFRTVTVPKNTIEVSENPPLKINSLHEAFKDLSSKEVANLNSWDLKKY</sequence>
<evidence type="ECO:0000313" key="1">
    <source>
        <dbReference type="EMBL" id="CAL58719.1"/>
    </source>
</evidence>
<dbReference type="Proteomes" id="UP000007065">
    <property type="component" value="Chromosome"/>
</dbReference>
<dbReference type="AlphaFoldDB" id="A5IXG0"/>
<keyword evidence="2" id="KW-1185">Reference proteome</keyword>
<gene>
    <name evidence="1" type="ordered locus">MAG0220</name>
</gene>
<dbReference type="KEGG" id="maa:MAG0220"/>
<organism evidence="1 2">
    <name type="scientific">Mycoplasmopsis agalactiae (strain NCTC 10123 / CIP 59.7 / PG2)</name>
    <name type="common">Mycoplasma agalactiae</name>
    <dbReference type="NCBI Taxonomy" id="347257"/>
    <lineage>
        <taxon>Bacteria</taxon>
        <taxon>Bacillati</taxon>
        <taxon>Mycoplasmatota</taxon>
        <taxon>Mycoplasmoidales</taxon>
        <taxon>Metamycoplasmataceae</taxon>
        <taxon>Mycoplasmopsis</taxon>
    </lineage>
</organism>
<protein>
    <submittedName>
        <fullName evidence="1">Uncharacterized protein</fullName>
    </submittedName>
</protein>
<proteinExistence type="predicted"/>